<keyword evidence="6 14" id="KW-0618">Plastoquinone</keyword>
<keyword evidence="7 14" id="KW-1278">Translocase</keyword>
<dbReference type="InterPro" id="IPR003918">
    <property type="entry name" value="NADH_UbQ_OxRdtase"/>
</dbReference>
<reference evidence="17 18" key="1">
    <citation type="journal article" date="2015" name="Genome Announc.">
        <title>Draft Genome Sequence of Cyanobacterium Hassallia byssoidea Strain VB512170, Isolated from Monuments in India.</title>
        <authorList>
            <person name="Singh D."/>
            <person name="Chandrababunaidu M.M."/>
            <person name="Panda A."/>
            <person name="Sen D."/>
            <person name="Bhattacharyya S."/>
            <person name="Adhikary S.P."/>
            <person name="Tripathy S."/>
        </authorList>
    </citation>
    <scope>NUCLEOTIDE SEQUENCE [LARGE SCALE GENOMIC DNA]</scope>
    <source>
        <strain evidence="17 18">VB512170</strain>
    </source>
</reference>
<dbReference type="HAMAP" id="MF_00491">
    <property type="entry name" value="NDH1_NuoM"/>
    <property type="match status" value="1"/>
</dbReference>
<feature type="transmembrane region" description="Helical" evidence="14">
    <location>
        <begin position="306"/>
        <end position="324"/>
    </location>
</feature>
<dbReference type="NCBIfam" id="NF009212">
    <property type="entry name" value="PRK12561.1"/>
    <property type="match status" value="1"/>
</dbReference>
<evidence type="ECO:0000256" key="8">
    <source>
        <dbReference type="ARBA" id="ARBA00022989"/>
    </source>
</evidence>
<dbReference type="InterPro" id="IPR001750">
    <property type="entry name" value="ND/Mrp_TM"/>
</dbReference>
<keyword evidence="4 14" id="KW-0874">Quinone</keyword>
<evidence type="ECO:0000256" key="4">
    <source>
        <dbReference type="ARBA" id="ARBA00022719"/>
    </source>
</evidence>
<organism evidence="17 18">
    <name type="scientific">Hassallia byssoidea VB512170</name>
    <dbReference type="NCBI Taxonomy" id="1304833"/>
    <lineage>
        <taxon>Bacteria</taxon>
        <taxon>Bacillati</taxon>
        <taxon>Cyanobacteriota</taxon>
        <taxon>Cyanophyceae</taxon>
        <taxon>Nostocales</taxon>
        <taxon>Tolypothrichaceae</taxon>
        <taxon>Hassallia</taxon>
    </lineage>
</organism>
<keyword evidence="14" id="KW-0793">Thylakoid</keyword>
<feature type="transmembrane region" description="Helical" evidence="14">
    <location>
        <begin position="489"/>
        <end position="506"/>
    </location>
</feature>
<feature type="transmembrane region" description="Helical" evidence="14">
    <location>
        <begin position="87"/>
        <end position="107"/>
    </location>
</feature>
<evidence type="ECO:0000256" key="14">
    <source>
        <dbReference type="HAMAP-Rule" id="MF_00491"/>
    </source>
</evidence>
<feature type="transmembrane region" description="Helical" evidence="14">
    <location>
        <begin position="243"/>
        <end position="263"/>
    </location>
</feature>
<feature type="transmembrane region" description="Helical" evidence="14">
    <location>
        <begin position="336"/>
        <end position="354"/>
    </location>
</feature>
<feature type="transmembrane region" description="Helical" evidence="14">
    <location>
        <begin position="375"/>
        <end position="404"/>
    </location>
</feature>
<dbReference type="GO" id="GO:0003954">
    <property type="term" value="F:NADH dehydrogenase activity"/>
    <property type="evidence" value="ECO:0007669"/>
    <property type="project" value="TreeGrafter"/>
</dbReference>
<comment type="similarity">
    <text evidence="2 14">Belongs to the complex I subunit 4 family.</text>
</comment>
<feature type="transmembrane region" description="Helical" evidence="14">
    <location>
        <begin position="114"/>
        <end position="132"/>
    </location>
</feature>
<keyword evidence="18" id="KW-1185">Reference proteome</keyword>
<keyword evidence="9 14" id="KW-0520">NAD</keyword>
<feature type="transmembrane region" description="Helical" evidence="14">
    <location>
        <begin position="33"/>
        <end position="54"/>
    </location>
</feature>
<feature type="domain" description="NADH:quinone oxidoreductase/Mrp antiporter transmembrane" evidence="16">
    <location>
        <begin position="133"/>
        <end position="420"/>
    </location>
</feature>
<feature type="transmembrane region" description="Helical" evidence="14">
    <location>
        <begin position="275"/>
        <end position="294"/>
    </location>
</feature>
<feature type="transmembrane region" description="Helical" evidence="14">
    <location>
        <begin position="169"/>
        <end position="192"/>
    </location>
</feature>
<dbReference type="InterPro" id="IPR010227">
    <property type="entry name" value="NADH_Q_OxRdtase_chainM/4"/>
</dbReference>
<protein>
    <recommendedName>
        <fullName evidence="14">NAD(P)H-quinone oxidoreductase chain 4</fullName>
        <ecNumber evidence="14">7.1.1.-</ecNumber>
    </recommendedName>
    <alternativeName>
        <fullName evidence="14">NAD(P)H dehydrogenase I, chain 4</fullName>
    </alternativeName>
    <alternativeName>
        <fullName evidence="14">NDH-1, chain 4</fullName>
    </alternativeName>
</protein>
<dbReference type="InterPro" id="IPR022997">
    <property type="entry name" value="NADH_Q_OxRdtase_chain4"/>
</dbReference>
<dbReference type="GO" id="GO:0042773">
    <property type="term" value="P:ATP synthesis coupled electron transport"/>
    <property type="evidence" value="ECO:0007669"/>
    <property type="project" value="InterPro"/>
</dbReference>
<evidence type="ECO:0000313" key="17">
    <source>
        <dbReference type="EMBL" id="NEU76726.1"/>
    </source>
</evidence>
<keyword evidence="8 14" id="KW-1133">Transmembrane helix</keyword>
<dbReference type="AlphaFoldDB" id="A0A846HH86"/>
<dbReference type="Proteomes" id="UP000031549">
    <property type="component" value="Unassembled WGS sequence"/>
</dbReference>
<evidence type="ECO:0000259" key="16">
    <source>
        <dbReference type="Pfam" id="PF00361"/>
    </source>
</evidence>
<comment type="catalytic activity">
    <reaction evidence="13 14">
        <text>a plastoquinone + NADH + (n+1) H(+)(in) = a plastoquinol + NAD(+) + n H(+)(out)</text>
        <dbReference type="Rhea" id="RHEA:42608"/>
        <dbReference type="Rhea" id="RHEA-COMP:9561"/>
        <dbReference type="Rhea" id="RHEA-COMP:9562"/>
        <dbReference type="ChEBI" id="CHEBI:15378"/>
        <dbReference type="ChEBI" id="CHEBI:17757"/>
        <dbReference type="ChEBI" id="CHEBI:57540"/>
        <dbReference type="ChEBI" id="CHEBI:57945"/>
        <dbReference type="ChEBI" id="CHEBI:62192"/>
    </reaction>
</comment>
<proteinExistence type="inferred from homology"/>
<accession>A0A846HH86</accession>
<gene>
    <name evidence="14" type="primary">ndhD</name>
    <name evidence="17" type="ORF">PI95_030520</name>
</gene>
<comment type="function">
    <text evidence="11 14">NDH-1 shuttles electrons from NAD(P)H, via FMN and iron-sulfur (Fe-S) centers, to quinones in the respiratory chain. The immediate electron acceptor for the enzyme in this species is believed to be plastoquinone. Couples the redox reaction to proton translocation (for every two electrons transferred, four hydrogen ions are translocated across the cytoplasmic membrane), and thus conserves the redox energy in a proton gradient.</text>
</comment>
<keyword evidence="10 14" id="KW-0472">Membrane</keyword>
<evidence type="ECO:0000256" key="2">
    <source>
        <dbReference type="ARBA" id="ARBA00009025"/>
    </source>
</evidence>
<evidence type="ECO:0000256" key="6">
    <source>
        <dbReference type="ARBA" id="ARBA00022957"/>
    </source>
</evidence>
<dbReference type="GO" id="GO:0008137">
    <property type="term" value="F:NADH dehydrogenase (ubiquinone) activity"/>
    <property type="evidence" value="ECO:0007669"/>
    <property type="project" value="InterPro"/>
</dbReference>
<evidence type="ECO:0000256" key="3">
    <source>
        <dbReference type="ARBA" id="ARBA00022692"/>
    </source>
</evidence>
<evidence type="ECO:0000256" key="1">
    <source>
        <dbReference type="ARBA" id="ARBA00004127"/>
    </source>
</evidence>
<feature type="transmembrane region" description="Helical" evidence="14">
    <location>
        <begin position="410"/>
        <end position="435"/>
    </location>
</feature>
<dbReference type="PRINTS" id="PR01437">
    <property type="entry name" value="NUOXDRDTASE4"/>
</dbReference>
<keyword evidence="5 14" id="KW-0521">NADP</keyword>
<evidence type="ECO:0000256" key="9">
    <source>
        <dbReference type="ARBA" id="ARBA00023027"/>
    </source>
</evidence>
<dbReference type="PANTHER" id="PTHR43507:SF21">
    <property type="entry name" value="NAD(P)H-QUINONE OXIDOREDUCTASE CHAIN 4, CHLOROPLASTIC"/>
    <property type="match status" value="1"/>
</dbReference>
<dbReference type="PANTHER" id="PTHR43507">
    <property type="entry name" value="NADH-UBIQUINONE OXIDOREDUCTASE CHAIN 4"/>
    <property type="match status" value="1"/>
</dbReference>
<evidence type="ECO:0000313" key="18">
    <source>
        <dbReference type="Proteomes" id="UP000031549"/>
    </source>
</evidence>
<name>A0A846HH86_9CYAN</name>
<dbReference type="GO" id="GO:0048039">
    <property type="term" value="F:ubiquinone binding"/>
    <property type="evidence" value="ECO:0007669"/>
    <property type="project" value="TreeGrafter"/>
</dbReference>
<dbReference type="EMBL" id="JTCM02000128">
    <property type="protein sequence ID" value="NEU76726.1"/>
    <property type="molecule type" value="Genomic_DNA"/>
</dbReference>
<evidence type="ECO:0000256" key="10">
    <source>
        <dbReference type="ARBA" id="ARBA00023136"/>
    </source>
</evidence>
<evidence type="ECO:0000256" key="12">
    <source>
        <dbReference type="ARBA" id="ARBA00047726"/>
    </source>
</evidence>
<dbReference type="GO" id="GO:0016655">
    <property type="term" value="F:oxidoreductase activity, acting on NAD(P)H, quinone or similar compound as acceptor"/>
    <property type="evidence" value="ECO:0007669"/>
    <property type="project" value="UniProtKB-UniRule"/>
</dbReference>
<dbReference type="GO" id="GO:0031676">
    <property type="term" value="C:plasma membrane-derived thylakoid membrane"/>
    <property type="evidence" value="ECO:0007669"/>
    <property type="project" value="UniProtKB-SubCell"/>
</dbReference>
<comment type="catalytic activity">
    <reaction evidence="12 14">
        <text>a plastoquinone + NADPH + (n+1) H(+)(in) = a plastoquinol + NADP(+) + n H(+)(out)</text>
        <dbReference type="Rhea" id="RHEA:42612"/>
        <dbReference type="Rhea" id="RHEA-COMP:9561"/>
        <dbReference type="Rhea" id="RHEA-COMP:9562"/>
        <dbReference type="ChEBI" id="CHEBI:15378"/>
        <dbReference type="ChEBI" id="CHEBI:17757"/>
        <dbReference type="ChEBI" id="CHEBI:57783"/>
        <dbReference type="ChEBI" id="CHEBI:58349"/>
        <dbReference type="ChEBI" id="CHEBI:62192"/>
    </reaction>
</comment>
<evidence type="ECO:0000256" key="15">
    <source>
        <dbReference type="RuleBase" id="RU000320"/>
    </source>
</evidence>
<evidence type="ECO:0000256" key="7">
    <source>
        <dbReference type="ARBA" id="ARBA00022967"/>
    </source>
</evidence>
<feature type="transmembrane region" description="Helical" evidence="14">
    <location>
        <begin position="6"/>
        <end position="26"/>
    </location>
</feature>
<feature type="transmembrane region" description="Helical" evidence="14">
    <location>
        <begin position="138"/>
        <end position="157"/>
    </location>
</feature>
<dbReference type="GO" id="GO:0012505">
    <property type="term" value="C:endomembrane system"/>
    <property type="evidence" value="ECO:0007669"/>
    <property type="project" value="UniProtKB-SubCell"/>
</dbReference>
<sequence>MIADQFPWLTAIILLPLIGSVFIPVLPDKDGKVVRLYALGVAIADFGLMCYAFWKHYDPSSASFQLAEKYAWVPQLNFNWAVSVDGISVPLVLLAGLVTTLAIFAAWQVNIKPRLFYFLMLVLYSAEIGVFVAQDLLLFFIMWEIELVPVYLLVSIWGGQKRRYAATKFLLYTAAASIFILVAALGMAVYGNNMTFDVVELAMKDYPLALELPLYAGLLIAFGVKLAVFPLHTWLPDAHGEASAPVSMILAGVLLKMGGYGLIRLNLELLGDAHIYFAPMLAIMGVVNIIYGGLNSLAQSNMKRRLAYSSVSHMGFVLLGIASFTDLGVSGAMLQMISHGLIAAALFFLAGVTYDRTHTLIMDKMGGVGQVMPKVFALFTIAAMASLALPGMSGFASELAVFVGVTTSDIYSSTFCTVTVFLAAVGIILTPIYLLSMLRQVFYGSGAALTCDIDNAGSENQDDEGAVCFGTDCALPTEAVYEDARPREVFIAACFLVLVIGIGFYPKLATQMYDVKTVALNAQIRQSYTVISQKNPQIYAKGFLLPQIAESDAAPVLGIVNSKGVGGRG</sequence>
<feature type="transmembrane region" description="Helical" evidence="14">
    <location>
        <begin position="212"/>
        <end position="231"/>
    </location>
</feature>
<dbReference type="RefSeq" id="WP_039737616.1">
    <property type="nucleotide sequence ID" value="NZ_JTCM02000128.1"/>
</dbReference>
<evidence type="ECO:0000256" key="5">
    <source>
        <dbReference type="ARBA" id="ARBA00022857"/>
    </source>
</evidence>
<keyword evidence="3 14" id="KW-0812">Transmembrane</keyword>
<evidence type="ECO:0000256" key="13">
    <source>
        <dbReference type="ARBA" id="ARBA00048026"/>
    </source>
</evidence>
<dbReference type="EC" id="7.1.1.-" evidence="14"/>
<comment type="caution">
    <text evidence="17">The sequence shown here is derived from an EMBL/GenBank/DDBJ whole genome shotgun (WGS) entry which is preliminary data.</text>
</comment>
<dbReference type="NCBIfam" id="TIGR01972">
    <property type="entry name" value="NDH_I_M"/>
    <property type="match status" value="1"/>
</dbReference>
<evidence type="ECO:0000256" key="11">
    <source>
        <dbReference type="ARBA" id="ARBA00025624"/>
    </source>
</evidence>
<comment type="subcellular location">
    <subcellularLocation>
        <location evidence="14">Cellular thylakoid membrane</location>
        <topology evidence="14">Multi-pass membrane protein</topology>
    </subcellularLocation>
    <subcellularLocation>
        <location evidence="1">Endomembrane system</location>
        <topology evidence="1">Multi-pass membrane protein</topology>
    </subcellularLocation>
    <subcellularLocation>
        <location evidence="15">Membrane</location>
        <topology evidence="15">Multi-pass membrane protein</topology>
    </subcellularLocation>
</comment>
<dbReference type="Pfam" id="PF00361">
    <property type="entry name" value="Proton_antipo_M"/>
    <property type="match status" value="1"/>
</dbReference>
<dbReference type="GO" id="GO:0015990">
    <property type="term" value="P:electron transport coupled proton transport"/>
    <property type="evidence" value="ECO:0007669"/>
    <property type="project" value="TreeGrafter"/>
</dbReference>